<reference evidence="1" key="1">
    <citation type="journal article" date="2021" name="Proc. Natl. Acad. Sci. U.S.A.">
        <title>A Catalog of Tens of Thousands of Viruses from Human Metagenomes Reveals Hidden Associations with Chronic Diseases.</title>
        <authorList>
            <person name="Tisza M.J."/>
            <person name="Buck C.B."/>
        </authorList>
    </citation>
    <scope>NUCLEOTIDE SEQUENCE</scope>
    <source>
        <strain evidence="1">CtgpD8</strain>
    </source>
</reference>
<name>A0A8S5QHJ3_9CAUD</name>
<sequence length="64" mass="7232">MIFSHEFRPDYADSPMACAERHCRLPLGMAEAPGEQQGTRRQGAERCLQGNVRQPVGNINRFTE</sequence>
<evidence type="ECO:0000313" key="1">
    <source>
        <dbReference type="EMBL" id="DAE18520.1"/>
    </source>
</evidence>
<organism evidence="1">
    <name type="scientific">Myoviridae sp. ctgpD8</name>
    <dbReference type="NCBI Taxonomy" id="2825149"/>
    <lineage>
        <taxon>Viruses</taxon>
        <taxon>Duplodnaviria</taxon>
        <taxon>Heunggongvirae</taxon>
        <taxon>Uroviricota</taxon>
        <taxon>Caudoviricetes</taxon>
    </lineage>
</organism>
<protein>
    <submittedName>
        <fullName evidence="1">Uncharacterized protein</fullName>
    </submittedName>
</protein>
<dbReference type="EMBL" id="BK015657">
    <property type="protein sequence ID" value="DAE18520.1"/>
    <property type="molecule type" value="Genomic_DNA"/>
</dbReference>
<proteinExistence type="predicted"/>
<accession>A0A8S5QHJ3</accession>